<gene>
    <name evidence="2" type="ORF">HYZ11_17440</name>
</gene>
<evidence type="ECO:0000313" key="3">
    <source>
        <dbReference type="Proteomes" id="UP000782312"/>
    </source>
</evidence>
<organism evidence="2 3">
    <name type="scientific">Tectimicrobiota bacterium</name>
    <dbReference type="NCBI Taxonomy" id="2528274"/>
    <lineage>
        <taxon>Bacteria</taxon>
        <taxon>Pseudomonadati</taxon>
        <taxon>Nitrospinota/Tectimicrobiota group</taxon>
        <taxon>Candidatus Tectimicrobiota</taxon>
    </lineage>
</organism>
<dbReference type="Proteomes" id="UP000782312">
    <property type="component" value="Unassembled WGS sequence"/>
</dbReference>
<comment type="caution">
    <text evidence="2">The sequence shown here is derived from an EMBL/GenBank/DDBJ whole genome shotgun (WGS) entry which is preliminary data.</text>
</comment>
<sequence>MRKLAMTALALAFLAAVSFPAMACSPGMMAVCGTNSPCPSQNRPCGTTVKGEAHPALPPEPQARFAAHPYAFLDQTTHLPETPPPRPRA</sequence>
<accession>A0A932I1Q7</accession>
<dbReference type="EMBL" id="JACPUR010000040">
    <property type="protein sequence ID" value="MBI3129397.1"/>
    <property type="molecule type" value="Genomic_DNA"/>
</dbReference>
<reference evidence="2" key="1">
    <citation type="submission" date="2020-07" db="EMBL/GenBank/DDBJ databases">
        <title>Huge and variable diversity of episymbiotic CPR bacteria and DPANN archaea in groundwater ecosystems.</title>
        <authorList>
            <person name="He C.Y."/>
            <person name="Keren R."/>
            <person name="Whittaker M."/>
            <person name="Farag I.F."/>
            <person name="Doudna J."/>
            <person name="Cate J.H.D."/>
            <person name="Banfield J.F."/>
        </authorList>
    </citation>
    <scope>NUCLEOTIDE SEQUENCE</scope>
    <source>
        <strain evidence="2">NC_groundwater_763_Ag_S-0.2um_68_21</strain>
    </source>
</reference>
<protein>
    <submittedName>
        <fullName evidence="2">Uncharacterized protein</fullName>
    </submittedName>
</protein>
<dbReference type="AlphaFoldDB" id="A0A932I1Q7"/>
<evidence type="ECO:0000256" key="1">
    <source>
        <dbReference type="SAM" id="SignalP"/>
    </source>
</evidence>
<feature type="chain" id="PRO_5038033315" evidence="1">
    <location>
        <begin position="24"/>
        <end position="89"/>
    </location>
</feature>
<feature type="signal peptide" evidence="1">
    <location>
        <begin position="1"/>
        <end position="23"/>
    </location>
</feature>
<keyword evidence="1" id="KW-0732">Signal</keyword>
<name>A0A932I1Q7_UNCTE</name>
<evidence type="ECO:0000313" key="2">
    <source>
        <dbReference type="EMBL" id="MBI3129397.1"/>
    </source>
</evidence>
<proteinExistence type="predicted"/>